<feature type="domain" description="Copper amine oxidase-like N-terminal" evidence="4">
    <location>
        <begin position="920"/>
        <end position="1003"/>
    </location>
</feature>
<evidence type="ECO:0000256" key="3">
    <source>
        <dbReference type="SAM" id="SignalP"/>
    </source>
</evidence>
<keyword evidence="3" id="KW-0732">Signal</keyword>
<feature type="coiled-coil region" evidence="1">
    <location>
        <begin position="675"/>
        <end position="731"/>
    </location>
</feature>
<keyword evidence="1" id="KW-0175">Coiled coil</keyword>
<evidence type="ECO:0000313" key="6">
    <source>
        <dbReference type="Proteomes" id="UP000614200"/>
    </source>
</evidence>
<feature type="compositionally biased region" description="Low complexity" evidence="2">
    <location>
        <begin position="472"/>
        <end position="516"/>
    </location>
</feature>
<proteinExistence type="predicted"/>
<accession>A0ABR9ZQX9</accession>
<feature type="compositionally biased region" description="Low complexity" evidence="2">
    <location>
        <begin position="873"/>
        <end position="886"/>
    </location>
</feature>
<sequence>MKKNKFLLTLLVLMLVFNMSFAEPRPDAKDFPTRSIIIGAYVIDYSALDPKTIALAQETVESSGQKKIYYKSDLTSQKIWVDITNGESISDISDKSSNIISDTVINALPLTHWIKVDGSVVIFETGEVKSINDMHTLLDPRANELLQKLTINYDLAKNLFDADDEDAVSEMTKNILGPVLLPLSQATIEGYDKLLASWDDLSDYLTANGGSDTAIGLVSAEKESTFTNREIAVNNALLGRLNSAADSAVKNGLNALNADIWESIGKVESKITELQDTLNTDKSSPLAIYRATQEQKLQQAIINKDFKTAEDALETMIHADHISAGLILDKPSELKILTITFGESVKSVQAIASEGKGAPYYNALKNGEPAATLNTLADAQASKLKEALSELQLIVTDIIARLDQPEAQQELLSQAIEAISKALEAVPKESDAIKSAAAEASNTGTGTASGATATGTDVDQGNESGDGSDQDASGTSATGGTAGDVSSDASNDASAGTSDDTSSNGSGDVTTNGSGDASANGTNDTSKDTSGSTATTTGAGSDRAETDGTDSTESGTTDSTKTGDTISGTDTADAGVDVNTDEASLVSAQSPSDLLSSLKADLGDQLNANKALNDPETQEQLEYLETLNAKNDNLYKTYLGALENNDTALADEIKDNMAVLANQQDALYGSFASLYQEALENIATLEAEISDNEKRMDKTAEADLSTLSSKNKDLEAQIDELREALAKYTLLLDPTDKQLLDMYADALAETKDSIATGDPITMDDDLEHLLTLFAILPDTLKSDMDINALTSLIIKASKEAYLANLEDQGDAILALTAKLTPDQMAARLALANDTTAGANTAGTNTGADVTASVGTADDATGSVASGDKDTGAETDVTATTGTEATGTKGGAGETGTISGTDPVTVANAPSMMITRSDSGQYILVRVPTREIQGITYVPIKTFYNLFDIEVLWHPETVSVEVKGLMQTEIFIENSMIVQKDDSPAVMDYPMKIIEGVSYAPIGYYTTDTANFIMPNISKLTLIIIPIH</sequence>
<dbReference type="RefSeq" id="WP_194700268.1">
    <property type="nucleotide sequence ID" value="NZ_JADKNH010000001.1"/>
</dbReference>
<organism evidence="5 6">
    <name type="scientific">Fusibacter ferrireducens</name>
    <dbReference type="NCBI Taxonomy" id="2785058"/>
    <lineage>
        <taxon>Bacteria</taxon>
        <taxon>Bacillati</taxon>
        <taxon>Bacillota</taxon>
        <taxon>Clostridia</taxon>
        <taxon>Eubacteriales</taxon>
        <taxon>Eubacteriales Family XII. Incertae Sedis</taxon>
        <taxon>Fusibacter</taxon>
    </lineage>
</organism>
<feature type="chain" id="PRO_5046423448" description="Copper amine oxidase-like N-terminal domain-containing protein" evidence="3">
    <location>
        <begin position="23"/>
        <end position="1027"/>
    </location>
</feature>
<evidence type="ECO:0000256" key="2">
    <source>
        <dbReference type="SAM" id="MobiDB-lite"/>
    </source>
</evidence>
<gene>
    <name evidence="5" type="ORF">ISU02_02890</name>
</gene>
<reference evidence="5 6" key="1">
    <citation type="submission" date="2020-11" db="EMBL/GenBank/DDBJ databases">
        <title>Fusibacter basophilias sp. nov.</title>
        <authorList>
            <person name="Qiu D."/>
        </authorList>
    </citation>
    <scope>NUCLEOTIDE SEQUENCE [LARGE SCALE GENOMIC DNA]</scope>
    <source>
        <strain evidence="5 6">Q10-2</strain>
    </source>
</reference>
<evidence type="ECO:0000259" key="4">
    <source>
        <dbReference type="Pfam" id="PF07833"/>
    </source>
</evidence>
<evidence type="ECO:0000313" key="5">
    <source>
        <dbReference type="EMBL" id="MBF4692044.1"/>
    </source>
</evidence>
<dbReference type="Proteomes" id="UP000614200">
    <property type="component" value="Unassembled WGS sequence"/>
</dbReference>
<keyword evidence="6" id="KW-1185">Reference proteome</keyword>
<protein>
    <recommendedName>
        <fullName evidence="4">Copper amine oxidase-like N-terminal domain-containing protein</fullName>
    </recommendedName>
</protein>
<name>A0ABR9ZQX9_9FIRM</name>
<feature type="region of interest" description="Disordered" evidence="2">
    <location>
        <begin position="860"/>
        <end position="902"/>
    </location>
</feature>
<feature type="region of interest" description="Disordered" evidence="2">
    <location>
        <begin position="434"/>
        <end position="576"/>
    </location>
</feature>
<feature type="compositionally biased region" description="Polar residues" evidence="2">
    <location>
        <begin position="457"/>
        <end position="471"/>
    </location>
</feature>
<evidence type="ECO:0000256" key="1">
    <source>
        <dbReference type="SAM" id="Coils"/>
    </source>
</evidence>
<feature type="compositionally biased region" description="Low complexity" evidence="2">
    <location>
        <begin position="435"/>
        <end position="456"/>
    </location>
</feature>
<feature type="compositionally biased region" description="Low complexity" evidence="2">
    <location>
        <begin position="528"/>
        <end position="541"/>
    </location>
</feature>
<dbReference type="InterPro" id="IPR012854">
    <property type="entry name" value="Cu_amine_oxidase-like_N"/>
</dbReference>
<dbReference type="EMBL" id="JADKNH010000001">
    <property type="protein sequence ID" value="MBF4692044.1"/>
    <property type="molecule type" value="Genomic_DNA"/>
</dbReference>
<comment type="caution">
    <text evidence="5">The sequence shown here is derived from an EMBL/GenBank/DDBJ whole genome shotgun (WGS) entry which is preliminary data.</text>
</comment>
<feature type="signal peptide" evidence="3">
    <location>
        <begin position="1"/>
        <end position="22"/>
    </location>
</feature>
<dbReference type="Pfam" id="PF07833">
    <property type="entry name" value="Cu_amine_oxidN1"/>
    <property type="match status" value="1"/>
</dbReference>
<feature type="compositionally biased region" description="Low complexity" evidence="2">
    <location>
        <begin position="549"/>
        <end position="571"/>
    </location>
</feature>